<feature type="compositionally biased region" description="Polar residues" evidence="1">
    <location>
        <begin position="830"/>
        <end position="841"/>
    </location>
</feature>
<comment type="caution">
    <text evidence="3">The sequence shown here is derived from an EMBL/GenBank/DDBJ whole genome shotgun (WGS) entry which is preliminary data.</text>
</comment>
<name>A0A816RBT1_9BILA</name>
<sequence length="841" mass="97388">MPKNTQFNQCWLLKTDSEGIKLNLWLKPGGKKSTFRCIICKTDDLDCSNQGWGAISQHMKTKGHLENMKLLRTNSTFSFQSSTNQPSSNDNDIATSEVRLENLRKPLVLNFHEQVLKAEALWALTVAQRGYSFNSCDEIGDVFRNMFPDSKIAHEFSIQSKKISYVLSHGLGPYFHQDLVKCLKRNEKFVLCFDEQTNNQNRKQLDLLVRYWCHDKGLVVTRYYKSIFLGHATASILKNAIVDSFKTDGLEIKRLLMLGRDSPFVNLSLEKLIQDEMKKNGGDLLKIGGCHLHVVHNGFKAGDCLSSTDWHPQNKCIDIYSWFKQSPARKQDFIDIIDDFNSLMEKTILYFTNTRWVLLGKVINRVLVLWEPLNEYFLVFLPTNQKQQIQKNDRYDRIKLSLTSYKTKIQLQFVLFLCETIFDRFLTLFQQEAPLIHLLHLELSTLYRGVLVQFLVPEYVGDKTGGDLLDLDFTLNEKQLNNTQICIGEGARKLLVHLDRNERESFFVDVKTIYQTIAEYLKKHLPLKSSFLRDIQVLNPSFKSAQYTDEVLRIARAIPYLLTDQEIDYIRDEWLTYSLDIIDEKWYIKQKKEDDSGNEYVVYHRIDYYWNKVLGITTIDGRLKYPTLNKLIKNVLIIPHGNADIERGFSINEHMIPQNRSSLSDSSINGIRSVYDGVKFAGAGSSHKVHINKDIIKSVEKSYQLYKNDLNLRKSMVERSEKENTECSQVYEICKQVLIEEAELLKQQKDLQGELQQINLIIVDGTESLNLAIKKKDSFDMDRASTLIGGATARCKMITEQLSKVTEELIKIQKKRKEKFGEQQQKRQKTTMNSSILVNQS</sequence>
<protein>
    <recommendedName>
        <fullName evidence="2">HAT C-terminal dimerisation domain-containing protein</fullName>
    </recommendedName>
</protein>
<dbReference type="EMBL" id="CAJNRG010004784">
    <property type="protein sequence ID" value="CAF2069138.1"/>
    <property type="molecule type" value="Genomic_DNA"/>
</dbReference>
<evidence type="ECO:0000259" key="2">
    <source>
        <dbReference type="Pfam" id="PF05699"/>
    </source>
</evidence>
<dbReference type="Proteomes" id="UP000663887">
    <property type="component" value="Unassembled WGS sequence"/>
</dbReference>
<dbReference type="PANTHER" id="PTHR37162">
    <property type="entry name" value="HAT FAMILY DIMERISATION DOMAINCONTAINING PROTEIN-RELATED"/>
    <property type="match status" value="1"/>
</dbReference>
<accession>A0A816RBT1</accession>
<evidence type="ECO:0000313" key="4">
    <source>
        <dbReference type="Proteomes" id="UP000663887"/>
    </source>
</evidence>
<dbReference type="Pfam" id="PF05699">
    <property type="entry name" value="Dimer_Tnp_hAT"/>
    <property type="match status" value="1"/>
</dbReference>
<dbReference type="InterPro" id="IPR008906">
    <property type="entry name" value="HATC_C_dom"/>
</dbReference>
<dbReference type="SUPFAM" id="SSF53098">
    <property type="entry name" value="Ribonuclease H-like"/>
    <property type="match status" value="1"/>
</dbReference>
<gene>
    <name evidence="3" type="ORF">XDN619_LOCUS12183</name>
</gene>
<dbReference type="InterPro" id="IPR012337">
    <property type="entry name" value="RNaseH-like_sf"/>
</dbReference>
<dbReference type="PANTHER" id="PTHR37162:SF11">
    <property type="match status" value="1"/>
</dbReference>
<reference evidence="3" key="1">
    <citation type="submission" date="2021-02" db="EMBL/GenBank/DDBJ databases">
        <authorList>
            <person name="Nowell W R."/>
        </authorList>
    </citation>
    <scope>NUCLEOTIDE SEQUENCE</scope>
</reference>
<feature type="domain" description="HAT C-terminal dimerisation" evidence="2">
    <location>
        <begin position="623"/>
        <end position="669"/>
    </location>
</feature>
<evidence type="ECO:0000256" key="1">
    <source>
        <dbReference type="SAM" id="MobiDB-lite"/>
    </source>
</evidence>
<evidence type="ECO:0000313" key="3">
    <source>
        <dbReference type="EMBL" id="CAF2069138.1"/>
    </source>
</evidence>
<dbReference type="AlphaFoldDB" id="A0A816RBT1"/>
<feature type="region of interest" description="Disordered" evidence="1">
    <location>
        <begin position="819"/>
        <end position="841"/>
    </location>
</feature>
<proteinExistence type="predicted"/>
<organism evidence="3 4">
    <name type="scientific">Rotaria magnacalcarata</name>
    <dbReference type="NCBI Taxonomy" id="392030"/>
    <lineage>
        <taxon>Eukaryota</taxon>
        <taxon>Metazoa</taxon>
        <taxon>Spiralia</taxon>
        <taxon>Gnathifera</taxon>
        <taxon>Rotifera</taxon>
        <taxon>Eurotatoria</taxon>
        <taxon>Bdelloidea</taxon>
        <taxon>Philodinida</taxon>
        <taxon>Philodinidae</taxon>
        <taxon>Rotaria</taxon>
    </lineage>
</organism>
<dbReference type="GO" id="GO:0046983">
    <property type="term" value="F:protein dimerization activity"/>
    <property type="evidence" value="ECO:0007669"/>
    <property type="project" value="InterPro"/>
</dbReference>